<reference evidence="1" key="2">
    <citation type="journal article" date="2021" name="Microbiome">
        <title>Successional dynamics and alternative stable states in a saline activated sludge microbial community over 9 years.</title>
        <authorList>
            <person name="Wang Y."/>
            <person name="Ye J."/>
            <person name="Ju F."/>
            <person name="Liu L."/>
            <person name="Boyd J.A."/>
            <person name="Deng Y."/>
            <person name="Parks D.H."/>
            <person name="Jiang X."/>
            <person name="Yin X."/>
            <person name="Woodcroft B.J."/>
            <person name="Tyson G.W."/>
            <person name="Hugenholtz P."/>
            <person name="Polz M.F."/>
            <person name="Zhang T."/>
        </authorList>
    </citation>
    <scope>NUCLEOTIDE SEQUENCE</scope>
    <source>
        <strain evidence="1">HKST-UBA02</strain>
    </source>
</reference>
<protein>
    <recommendedName>
        <fullName evidence="3">Nucleotidyltransferase family protein</fullName>
    </recommendedName>
</protein>
<dbReference type="AlphaFoldDB" id="A0A956NC72"/>
<evidence type="ECO:0000313" key="2">
    <source>
        <dbReference type="Proteomes" id="UP000739538"/>
    </source>
</evidence>
<dbReference type="SUPFAM" id="SSF81301">
    <property type="entry name" value="Nucleotidyltransferase"/>
    <property type="match status" value="1"/>
</dbReference>
<name>A0A956NC72_UNCEI</name>
<evidence type="ECO:0000313" key="1">
    <source>
        <dbReference type="EMBL" id="MCA9756482.1"/>
    </source>
</evidence>
<dbReference type="Proteomes" id="UP000739538">
    <property type="component" value="Unassembled WGS sequence"/>
</dbReference>
<proteinExistence type="predicted"/>
<sequence>MDIIEELRSVVGKLDAGRVDYALCGGLAMAVYAMPRATLDIDLMIQTASLDEAARAIEPLGFAESGDPMDFKGGAVQIRRFCKVDSQSAESLILDFLLVTEETNTAWESRQDVDWNAGTLRVISPEGLILLKQLRGSGVDQDDIAYLRRLADED</sequence>
<organism evidence="1 2">
    <name type="scientific">Eiseniibacteriota bacterium</name>
    <dbReference type="NCBI Taxonomy" id="2212470"/>
    <lineage>
        <taxon>Bacteria</taxon>
        <taxon>Candidatus Eiseniibacteriota</taxon>
    </lineage>
</organism>
<accession>A0A956NC72</accession>
<reference evidence="1" key="1">
    <citation type="submission" date="2020-04" db="EMBL/GenBank/DDBJ databases">
        <authorList>
            <person name="Zhang T."/>
        </authorList>
    </citation>
    <scope>NUCLEOTIDE SEQUENCE</scope>
    <source>
        <strain evidence="1">HKST-UBA02</strain>
    </source>
</reference>
<comment type="caution">
    <text evidence="1">The sequence shown here is derived from an EMBL/GenBank/DDBJ whole genome shotgun (WGS) entry which is preliminary data.</text>
</comment>
<evidence type="ECO:0008006" key="3">
    <source>
        <dbReference type="Google" id="ProtNLM"/>
    </source>
</evidence>
<dbReference type="EMBL" id="JAGQHS010000055">
    <property type="protein sequence ID" value="MCA9756482.1"/>
    <property type="molecule type" value="Genomic_DNA"/>
</dbReference>
<dbReference type="Gene3D" id="3.30.460.40">
    <property type="match status" value="1"/>
</dbReference>
<dbReference type="InterPro" id="IPR043519">
    <property type="entry name" value="NT_sf"/>
</dbReference>
<gene>
    <name evidence="1" type="ORF">KDA27_11825</name>
</gene>